<name>A0ABS5RED1_9HYPH</name>
<organism evidence="5 6">
    <name type="scientific">Ancylobacter radicis</name>
    <dbReference type="NCBI Taxonomy" id="2836179"/>
    <lineage>
        <taxon>Bacteria</taxon>
        <taxon>Pseudomonadati</taxon>
        <taxon>Pseudomonadota</taxon>
        <taxon>Alphaproteobacteria</taxon>
        <taxon>Hyphomicrobiales</taxon>
        <taxon>Xanthobacteraceae</taxon>
        <taxon>Ancylobacter</taxon>
    </lineage>
</organism>
<dbReference type="NCBIfam" id="TIGR02727">
    <property type="entry name" value="MTHFS_bact"/>
    <property type="match status" value="1"/>
</dbReference>
<evidence type="ECO:0000256" key="3">
    <source>
        <dbReference type="ARBA" id="ARBA00022840"/>
    </source>
</evidence>
<gene>
    <name evidence="5" type="ORF">KIP89_18950</name>
</gene>
<dbReference type="InterPro" id="IPR037171">
    <property type="entry name" value="NagB/RpiA_transferase-like"/>
</dbReference>
<keyword evidence="3 4" id="KW-0067">ATP-binding</keyword>
<dbReference type="EC" id="6.3.3.2" evidence="4"/>
<evidence type="ECO:0000313" key="6">
    <source>
        <dbReference type="Proteomes" id="UP001166585"/>
    </source>
</evidence>
<protein>
    <recommendedName>
        <fullName evidence="4">5-formyltetrahydrofolate cyclo-ligase</fullName>
        <ecNumber evidence="4">6.3.3.2</ecNumber>
    </recommendedName>
</protein>
<reference evidence="5" key="1">
    <citation type="submission" date="2021-05" db="EMBL/GenBank/DDBJ databases">
        <authorList>
            <person name="Sun Q."/>
            <person name="Inoue M."/>
        </authorList>
    </citation>
    <scope>NUCLEOTIDE SEQUENCE</scope>
    <source>
        <strain evidence="5">VKM B-3255</strain>
    </source>
</reference>
<sequence length="202" mass="21333">MAHSPDTLPDKAGLRSLALARRAGMDPQLRAVASEVAAGHAMDWLGDVAGEIVSVFSPIGHEIATEPLIRRLRAAGAQIALPVVLAPGKPLIFRLWEPGVELVATAGPGRMRIPAPPESAPAVAPDVLIVPLAGFDSRGHRLGYGAGFYDRTLALLRRAKRIEAVGYAFAVQQLPQVPAEAHDERLDAIATDAGIIRVVAED</sequence>
<accession>A0ABS5RED1</accession>
<dbReference type="PIRSF" id="PIRSF006806">
    <property type="entry name" value="FTHF_cligase"/>
    <property type="match status" value="1"/>
</dbReference>
<dbReference type="PANTHER" id="PTHR23407">
    <property type="entry name" value="ATPASE INHIBITOR/5-FORMYLTETRAHYDROFOLATE CYCLO-LIGASE"/>
    <property type="match status" value="1"/>
</dbReference>
<comment type="caution">
    <text evidence="5">The sequence shown here is derived from an EMBL/GenBank/DDBJ whole genome shotgun (WGS) entry which is preliminary data.</text>
</comment>
<dbReference type="SUPFAM" id="SSF100950">
    <property type="entry name" value="NagB/RpiA/CoA transferase-like"/>
    <property type="match status" value="1"/>
</dbReference>
<dbReference type="GO" id="GO:0030272">
    <property type="term" value="F:5-formyltetrahydrofolate cyclo-ligase activity"/>
    <property type="evidence" value="ECO:0007669"/>
    <property type="project" value="UniProtKB-EC"/>
</dbReference>
<keyword evidence="4" id="KW-0479">Metal-binding</keyword>
<dbReference type="Pfam" id="PF01812">
    <property type="entry name" value="5-FTHF_cyc-lig"/>
    <property type="match status" value="1"/>
</dbReference>
<dbReference type="EMBL" id="JAHCQH010000023">
    <property type="protein sequence ID" value="MBS9479189.1"/>
    <property type="molecule type" value="Genomic_DNA"/>
</dbReference>
<dbReference type="Proteomes" id="UP001166585">
    <property type="component" value="Unassembled WGS sequence"/>
</dbReference>
<dbReference type="InterPro" id="IPR024185">
    <property type="entry name" value="FTHF_cligase-like_sf"/>
</dbReference>
<comment type="catalytic activity">
    <reaction evidence="4">
        <text>(6S)-5-formyl-5,6,7,8-tetrahydrofolate + ATP = (6R)-5,10-methenyltetrahydrofolate + ADP + phosphate</text>
        <dbReference type="Rhea" id="RHEA:10488"/>
        <dbReference type="ChEBI" id="CHEBI:30616"/>
        <dbReference type="ChEBI" id="CHEBI:43474"/>
        <dbReference type="ChEBI" id="CHEBI:57455"/>
        <dbReference type="ChEBI" id="CHEBI:57457"/>
        <dbReference type="ChEBI" id="CHEBI:456216"/>
        <dbReference type="EC" id="6.3.3.2"/>
    </reaction>
</comment>
<keyword evidence="4" id="KW-0460">Magnesium</keyword>
<evidence type="ECO:0000313" key="5">
    <source>
        <dbReference type="EMBL" id="MBS9479189.1"/>
    </source>
</evidence>
<keyword evidence="2 4" id="KW-0547">Nucleotide-binding</keyword>
<keyword evidence="5" id="KW-0436">Ligase</keyword>
<dbReference type="RefSeq" id="WP_213757156.1">
    <property type="nucleotide sequence ID" value="NZ_JAHCQH010000023.1"/>
</dbReference>
<evidence type="ECO:0000256" key="1">
    <source>
        <dbReference type="ARBA" id="ARBA00010638"/>
    </source>
</evidence>
<comment type="similarity">
    <text evidence="1 4">Belongs to the 5-formyltetrahydrofolate cyclo-ligase family.</text>
</comment>
<evidence type="ECO:0000256" key="4">
    <source>
        <dbReference type="RuleBase" id="RU361279"/>
    </source>
</evidence>
<comment type="cofactor">
    <cofactor evidence="4">
        <name>Mg(2+)</name>
        <dbReference type="ChEBI" id="CHEBI:18420"/>
    </cofactor>
</comment>
<proteinExistence type="inferred from homology"/>
<dbReference type="InterPro" id="IPR002698">
    <property type="entry name" value="FTHF_cligase"/>
</dbReference>
<dbReference type="Gene3D" id="3.40.50.10420">
    <property type="entry name" value="NagB/RpiA/CoA transferase-like"/>
    <property type="match status" value="1"/>
</dbReference>
<keyword evidence="6" id="KW-1185">Reference proteome</keyword>
<dbReference type="PANTHER" id="PTHR23407:SF1">
    <property type="entry name" value="5-FORMYLTETRAHYDROFOLATE CYCLO-LIGASE"/>
    <property type="match status" value="1"/>
</dbReference>
<evidence type="ECO:0000256" key="2">
    <source>
        <dbReference type="ARBA" id="ARBA00022741"/>
    </source>
</evidence>